<sequence>MADYEEREDEAAEIAARLSRELTERGLTVAVAESLTGGKIANQLAAAPNSSEWFAGAIVCYWSEVKHLVLDVAPGPVVSEDAVTVMARNVAALLGTSASIAASGAGGPDSLEGQAPGTTWIAVSVRGEVHTELHRFSGDPIDVLAQTEKAALLLLEREAAKLD</sequence>
<accession>A0A1X6XHS8</accession>
<keyword evidence="3" id="KW-1185">Reference proteome</keyword>
<dbReference type="Gene3D" id="3.90.950.20">
    <property type="entry name" value="CinA-like"/>
    <property type="match status" value="1"/>
</dbReference>
<proteinExistence type="predicted"/>
<feature type="domain" description="CinA C-terminal" evidence="1">
    <location>
        <begin position="13"/>
        <end position="157"/>
    </location>
</feature>
<organism evidence="2 3">
    <name type="scientific">Brevibacterium yomogidense</name>
    <dbReference type="NCBI Taxonomy" id="946573"/>
    <lineage>
        <taxon>Bacteria</taxon>
        <taxon>Bacillati</taxon>
        <taxon>Actinomycetota</taxon>
        <taxon>Actinomycetes</taxon>
        <taxon>Micrococcales</taxon>
        <taxon>Brevibacteriaceae</taxon>
        <taxon>Brevibacterium</taxon>
    </lineage>
</organism>
<name>A0A1X6XHS8_9MICO</name>
<dbReference type="RefSeq" id="WP_087008370.1">
    <property type="nucleotide sequence ID" value="NZ_FWFF01000017.1"/>
</dbReference>
<evidence type="ECO:0000313" key="3">
    <source>
        <dbReference type="Proteomes" id="UP000196581"/>
    </source>
</evidence>
<reference evidence="3" key="1">
    <citation type="submission" date="2017-02" db="EMBL/GenBank/DDBJ databases">
        <authorList>
            <person name="Dridi B."/>
        </authorList>
    </citation>
    <scope>NUCLEOTIDE SEQUENCE [LARGE SCALE GENOMIC DNA]</scope>
    <source>
        <strain evidence="3">B Co 03.10</strain>
    </source>
</reference>
<protein>
    <submittedName>
        <fullName evidence="2">C-terminal domain of CinA type S</fullName>
    </submittedName>
</protein>
<dbReference type="InterPro" id="IPR008136">
    <property type="entry name" value="CinA_C"/>
</dbReference>
<dbReference type="Pfam" id="PF02464">
    <property type="entry name" value="CinA"/>
    <property type="match status" value="1"/>
</dbReference>
<dbReference type="InterPro" id="IPR036653">
    <property type="entry name" value="CinA-like_C"/>
</dbReference>
<dbReference type="AlphaFoldDB" id="A0A1X6XHS8"/>
<evidence type="ECO:0000313" key="2">
    <source>
        <dbReference type="EMBL" id="SLM98716.1"/>
    </source>
</evidence>
<evidence type="ECO:0000259" key="1">
    <source>
        <dbReference type="Pfam" id="PF02464"/>
    </source>
</evidence>
<dbReference type="EMBL" id="FWFF01000017">
    <property type="protein sequence ID" value="SLM98716.1"/>
    <property type="molecule type" value="Genomic_DNA"/>
</dbReference>
<dbReference type="NCBIfam" id="TIGR00199">
    <property type="entry name" value="PncC_domain"/>
    <property type="match status" value="1"/>
</dbReference>
<dbReference type="Proteomes" id="UP000196581">
    <property type="component" value="Unassembled WGS sequence"/>
</dbReference>
<dbReference type="SUPFAM" id="SSF142433">
    <property type="entry name" value="CinA-like"/>
    <property type="match status" value="1"/>
</dbReference>
<gene>
    <name evidence="2" type="ORF">FM105_09460</name>
</gene>